<dbReference type="InterPro" id="IPR050383">
    <property type="entry name" value="GlyoxalaseI/FosfomycinResist"/>
</dbReference>
<dbReference type="PANTHER" id="PTHR21366:SF14">
    <property type="entry name" value="GLYOXALASE DOMAIN-CONTAINING PROTEIN 5"/>
    <property type="match status" value="1"/>
</dbReference>
<dbReference type="Pfam" id="PF00903">
    <property type="entry name" value="Glyoxalase"/>
    <property type="match status" value="1"/>
</dbReference>
<comment type="caution">
    <text evidence="2">The sequence shown here is derived from an EMBL/GenBank/DDBJ whole genome shotgun (WGS) entry which is preliminary data.</text>
</comment>
<dbReference type="PANTHER" id="PTHR21366">
    <property type="entry name" value="GLYOXALASE FAMILY PROTEIN"/>
    <property type="match status" value="1"/>
</dbReference>
<dbReference type="Gene3D" id="3.10.180.10">
    <property type="entry name" value="2,3-Dihydroxybiphenyl 1,2-Dioxygenase, domain 1"/>
    <property type="match status" value="1"/>
</dbReference>
<dbReference type="EMBL" id="JBHRTR010000054">
    <property type="protein sequence ID" value="MFC3231284.1"/>
    <property type="molecule type" value="Genomic_DNA"/>
</dbReference>
<evidence type="ECO:0000313" key="3">
    <source>
        <dbReference type="Proteomes" id="UP001595528"/>
    </source>
</evidence>
<accession>A0ABV7L9G4</accession>
<dbReference type="RefSeq" id="WP_379906751.1">
    <property type="nucleotide sequence ID" value="NZ_JBHRTR010000054.1"/>
</dbReference>
<name>A0ABV7L9G4_9PROT</name>
<protein>
    <submittedName>
        <fullName evidence="2">VOC family protein</fullName>
    </submittedName>
</protein>
<dbReference type="InterPro" id="IPR029068">
    <property type="entry name" value="Glyas_Bleomycin-R_OHBP_Dase"/>
</dbReference>
<dbReference type="InterPro" id="IPR004360">
    <property type="entry name" value="Glyas_Fos-R_dOase_dom"/>
</dbReference>
<sequence>MALKVREIDHLVLRTTDMPRALRFYAEVLGCHEERRLDELGLVQLRAGRSMIDLIDVAVQAKSGDGAAPAQATRNQDHFCVRIEPWDEGEIRDLLASHGIEAGEAVTRYGAEGDGPSIYFNDPDGNMVELKGPPAKA</sequence>
<dbReference type="SUPFAM" id="SSF54593">
    <property type="entry name" value="Glyoxalase/Bleomycin resistance protein/Dihydroxybiphenyl dioxygenase"/>
    <property type="match status" value="1"/>
</dbReference>
<organism evidence="2 3">
    <name type="scientific">Marinibaculum pumilum</name>
    <dbReference type="NCBI Taxonomy" id="1766165"/>
    <lineage>
        <taxon>Bacteria</taxon>
        <taxon>Pseudomonadati</taxon>
        <taxon>Pseudomonadota</taxon>
        <taxon>Alphaproteobacteria</taxon>
        <taxon>Rhodospirillales</taxon>
        <taxon>Rhodospirillaceae</taxon>
        <taxon>Marinibaculum</taxon>
    </lineage>
</organism>
<feature type="domain" description="VOC" evidence="1">
    <location>
        <begin position="7"/>
        <end position="133"/>
    </location>
</feature>
<dbReference type="Proteomes" id="UP001595528">
    <property type="component" value="Unassembled WGS sequence"/>
</dbReference>
<gene>
    <name evidence="2" type="ORF">ACFOGJ_28810</name>
</gene>
<evidence type="ECO:0000313" key="2">
    <source>
        <dbReference type="EMBL" id="MFC3231284.1"/>
    </source>
</evidence>
<evidence type="ECO:0000259" key="1">
    <source>
        <dbReference type="PROSITE" id="PS51819"/>
    </source>
</evidence>
<dbReference type="InterPro" id="IPR037523">
    <property type="entry name" value="VOC_core"/>
</dbReference>
<reference evidence="3" key="1">
    <citation type="journal article" date="2019" name="Int. J. Syst. Evol. Microbiol.">
        <title>The Global Catalogue of Microorganisms (GCM) 10K type strain sequencing project: providing services to taxonomists for standard genome sequencing and annotation.</title>
        <authorList>
            <consortium name="The Broad Institute Genomics Platform"/>
            <consortium name="The Broad Institute Genome Sequencing Center for Infectious Disease"/>
            <person name="Wu L."/>
            <person name="Ma J."/>
        </authorList>
    </citation>
    <scope>NUCLEOTIDE SEQUENCE [LARGE SCALE GENOMIC DNA]</scope>
    <source>
        <strain evidence="3">KCTC 42964</strain>
    </source>
</reference>
<keyword evidence="3" id="KW-1185">Reference proteome</keyword>
<dbReference type="PROSITE" id="PS51819">
    <property type="entry name" value="VOC"/>
    <property type="match status" value="1"/>
</dbReference>
<proteinExistence type="predicted"/>